<accession>A0ACC3DZB0</accession>
<keyword evidence="2" id="KW-1185">Reference proteome</keyword>
<proteinExistence type="predicted"/>
<sequence length="436" mass="48078">MKYANEMRNINMPSKRLVASYVFDWVVIIIFWFVGAGIGTVSPYHRPFSLTDLSISFPYTVREQISTWLLVVLSIILPGLVILVVALAMIPGPMAHNNTPRSLIWRRKLWELNTGWLGLGLSLVVAFMITQGMKNLFGKPRPDLISRCQPDASNIAAHIVANYATQLNGALGSEWTLVQSSICTQQDRGRLDDGFRSFPSGHCSMSWSGLLYLSLFICSKFAISIPFLPPRSYSQDLAHTAMEARQSSSLPTHEIREDASDTGLTRDAAPVVPIRNQAAAPPLYSLVLAFIPVFIATYICSTRYSDFRHAGFDILFGSFIGIGTSWFAFRWYHLPIQQGAGWAWGARSRDRAWAVGVGKLGYVGTEGWGPERSSTDGPRSGVRARLQGGKRRDALSSDVESGMAGRRDLTGPGLELVGGEALPENAQSSMSRSRNW</sequence>
<gene>
    <name evidence="1" type="ORF">LTS18_005471</name>
</gene>
<protein>
    <submittedName>
        <fullName evidence="1">Uncharacterized protein</fullName>
    </submittedName>
</protein>
<evidence type="ECO:0000313" key="2">
    <source>
        <dbReference type="Proteomes" id="UP001186974"/>
    </source>
</evidence>
<organism evidence="1 2">
    <name type="scientific">Coniosporium uncinatum</name>
    <dbReference type="NCBI Taxonomy" id="93489"/>
    <lineage>
        <taxon>Eukaryota</taxon>
        <taxon>Fungi</taxon>
        <taxon>Dikarya</taxon>
        <taxon>Ascomycota</taxon>
        <taxon>Pezizomycotina</taxon>
        <taxon>Dothideomycetes</taxon>
        <taxon>Dothideomycetes incertae sedis</taxon>
        <taxon>Coniosporium</taxon>
    </lineage>
</organism>
<dbReference type="Proteomes" id="UP001186974">
    <property type="component" value="Unassembled WGS sequence"/>
</dbReference>
<reference evidence="1" key="1">
    <citation type="submission" date="2024-09" db="EMBL/GenBank/DDBJ databases">
        <title>Black Yeasts Isolated from many extreme environments.</title>
        <authorList>
            <person name="Coleine C."/>
            <person name="Stajich J.E."/>
            <person name="Selbmann L."/>
        </authorList>
    </citation>
    <scope>NUCLEOTIDE SEQUENCE</scope>
    <source>
        <strain evidence="1">CCFEE 5737</strain>
    </source>
</reference>
<evidence type="ECO:0000313" key="1">
    <source>
        <dbReference type="EMBL" id="KAK3082073.1"/>
    </source>
</evidence>
<dbReference type="EMBL" id="JAWDJW010000013">
    <property type="protein sequence ID" value="KAK3082073.1"/>
    <property type="molecule type" value="Genomic_DNA"/>
</dbReference>
<comment type="caution">
    <text evidence="1">The sequence shown here is derived from an EMBL/GenBank/DDBJ whole genome shotgun (WGS) entry which is preliminary data.</text>
</comment>
<name>A0ACC3DZB0_9PEZI</name>